<sequence>MKEIDDLIIRLRGEMSTRIDDRDIVDILEVLQDANEYFEAIAETSVLYGNLVAKYEKALKEIAEETGTPYARIAIKALES</sequence>
<comment type="caution">
    <text evidence="1">The sequence shown here is derived from an EMBL/GenBank/DDBJ whole genome shotgun (WGS) entry which is preliminary data.</text>
</comment>
<dbReference type="EMBL" id="LGUF01000007">
    <property type="protein sequence ID" value="KON87436.1"/>
    <property type="molecule type" value="Genomic_DNA"/>
</dbReference>
<dbReference type="STRING" id="1459.AF332_11760"/>
<name>A0A0M0GDD2_SPOGL</name>
<evidence type="ECO:0000313" key="2">
    <source>
        <dbReference type="Proteomes" id="UP000037109"/>
    </source>
</evidence>
<gene>
    <name evidence="1" type="ORF">AF332_11760</name>
</gene>
<dbReference type="Proteomes" id="UP000037109">
    <property type="component" value="Unassembled WGS sequence"/>
</dbReference>
<dbReference type="RefSeq" id="WP_053434788.1">
    <property type="nucleotide sequence ID" value="NZ_LGUF01000007.1"/>
</dbReference>
<evidence type="ECO:0000313" key="1">
    <source>
        <dbReference type="EMBL" id="KON87436.1"/>
    </source>
</evidence>
<dbReference type="PATRIC" id="fig|1459.3.peg.2532"/>
<accession>A0A0M0GDD2</accession>
<keyword evidence="2" id="KW-1185">Reference proteome</keyword>
<organism evidence="1 2">
    <name type="scientific">Sporosarcina globispora</name>
    <name type="common">Bacillus globisporus</name>
    <dbReference type="NCBI Taxonomy" id="1459"/>
    <lineage>
        <taxon>Bacteria</taxon>
        <taxon>Bacillati</taxon>
        <taxon>Bacillota</taxon>
        <taxon>Bacilli</taxon>
        <taxon>Bacillales</taxon>
        <taxon>Caryophanaceae</taxon>
        <taxon>Sporosarcina</taxon>
    </lineage>
</organism>
<reference evidence="2" key="1">
    <citation type="submission" date="2015-07" db="EMBL/GenBank/DDBJ databases">
        <title>Fjat-10036 dsm4.</title>
        <authorList>
            <person name="Liu B."/>
            <person name="Wang J."/>
            <person name="Zhu Y."/>
            <person name="Liu G."/>
            <person name="Chen Q."/>
            <person name="Chen Z."/>
            <person name="Lan J."/>
            <person name="Che J."/>
            <person name="Ge C."/>
            <person name="Shi H."/>
            <person name="Pan Z."/>
            <person name="Liu X."/>
        </authorList>
    </citation>
    <scope>NUCLEOTIDE SEQUENCE [LARGE SCALE GENOMIC DNA]</scope>
    <source>
        <strain evidence="2">DSM 4</strain>
    </source>
</reference>
<protein>
    <submittedName>
        <fullName evidence="1">Uncharacterized protein</fullName>
    </submittedName>
</protein>
<proteinExistence type="predicted"/>
<dbReference type="AlphaFoldDB" id="A0A0M0GDD2"/>